<organism evidence="5 6">
    <name type="scientific">Brachybacterium equifaecis</name>
    <dbReference type="NCBI Taxonomy" id="2910770"/>
    <lineage>
        <taxon>Bacteria</taxon>
        <taxon>Bacillati</taxon>
        <taxon>Actinomycetota</taxon>
        <taxon>Actinomycetes</taxon>
        <taxon>Micrococcales</taxon>
        <taxon>Dermabacteraceae</taxon>
        <taxon>Brachybacterium</taxon>
    </lineage>
</organism>
<dbReference type="SUPFAM" id="SSF53822">
    <property type="entry name" value="Periplasmic binding protein-like I"/>
    <property type="match status" value="1"/>
</dbReference>
<dbReference type="Pfam" id="PF00356">
    <property type="entry name" value="LacI"/>
    <property type="match status" value="1"/>
</dbReference>
<dbReference type="PANTHER" id="PTHR30146">
    <property type="entry name" value="LACI-RELATED TRANSCRIPTIONAL REPRESSOR"/>
    <property type="match status" value="1"/>
</dbReference>
<dbReference type="SMART" id="SM00354">
    <property type="entry name" value="HTH_LACI"/>
    <property type="match status" value="1"/>
</dbReference>
<dbReference type="Pfam" id="PF13377">
    <property type="entry name" value="Peripla_BP_3"/>
    <property type="match status" value="1"/>
</dbReference>
<dbReference type="InterPro" id="IPR000843">
    <property type="entry name" value="HTH_LacI"/>
</dbReference>
<accession>A0ABT0R2K3</accession>
<keyword evidence="2" id="KW-0238">DNA-binding</keyword>
<proteinExistence type="predicted"/>
<dbReference type="InterPro" id="IPR028082">
    <property type="entry name" value="Peripla_BP_I"/>
</dbReference>
<dbReference type="InterPro" id="IPR010982">
    <property type="entry name" value="Lambda_DNA-bd_dom_sf"/>
</dbReference>
<dbReference type="CDD" id="cd06267">
    <property type="entry name" value="PBP1_LacI_sugar_binding-like"/>
    <property type="match status" value="1"/>
</dbReference>
<dbReference type="EMBL" id="JAKNCJ010000009">
    <property type="protein sequence ID" value="MCL6424162.1"/>
    <property type="molecule type" value="Genomic_DNA"/>
</dbReference>
<reference evidence="5" key="1">
    <citation type="submission" date="2022-02" db="EMBL/GenBank/DDBJ databases">
        <authorList>
            <person name="Lee M."/>
            <person name="Kim S.-J."/>
            <person name="Jung M.-Y."/>
        </authorList>
    </citation>
    <scope>NUCLEOTIDE SEQUENCE</scope>
    <source>
        <strain evidence="5">JHP9</strain>
    </source>
</reference>
<evidence type="ECO:0000256" key="2">
    <source>
        <dbReference type="ARBA" id="ARBA00023125"/>
    </source>
</evidence>
<protein>
    <submittedName>
        <fullName evidence="5">LacI family transcriptional regulator</fullName>
    </submittedName>
</protein>
<feature type="domain" description="HTH lacI-type" evidence="4">
    <location>
        <begin position="17"/>
        <end position="71"/>
    </location>
</feature>
<dbReference type="PROSITE" id="PS50932">
    <property type="entry name" value="HTH_LACI_2"/>
    <property type="match status" value="1"/>
</dbReference>
<dbReference type="CDD" id="cd01392">
    <property type="entry name" value="HTH_LacI"/>
    <property type="match status" value="1"/>
</dbReference>
<evidence type="ECO:0000256" key="3">
    <source>
        <dbReference type="ARBA" id="ARBA00023163"/>
    </source>
</evidence>
<name>A0ABT0R2K3_9MICO</name>
<sequence>MTATEGHIDAVRPAPRVGMQAVAQKAGVSVATVSNAINRPELVSQALRRRVETAISELGYIPNAAARSLRTGRTESLGAVVFDLANPFFAVSARHMSNVANDRGYALTVMSTDQVITREEASLDFLIRHGVRGIVVTTALPDLSQLVAVHDRGVGVMLLAQESDNPAIGSVHVDDFAGMRLLVEHLIRSGRRQFGFVDGPGRAHQHVARRAALLRVLEEAGLDPAAHLTEVVASAPDLDGGRAATVELLARRGASLDAIVGINDYTAIGVMLSLQSAGLSVPDDIAVTGFDDIDIAKMLAVPLTTIRQPMAELGSIAVGQLIDACESGSPMSQRVLVPELVIRRSTST</sequence>
<evidence type="ECO:0000313" key="6">
    <source>
        <dbReference type="Proteomes" id="UP001203761"/>
    </source>
</evidence>
<dbReference type="InterPro" id="IPR046335">
    <property type="entry name" value="LacI/GalR-like_sensor"/>
</dbReference>
<keyword evidence="6" id="KW-1185">Reference proteome</keyword>
<comment type="caution">
    <text evidence="5">The sequence shown here is derived from an EMBL/GenBank/DDBJ whole genome shotgun (WGS) entry which is preliminary data.</text>
</comment>
<dbReference type="RefSeq" id="WP_249738244.1">
    <property type="nucleotide sequence ID" value="NZ_JAKNCJ010000009.1"/>
</dbReference>
<evidence type="ECO:0000313" key="5">
    <source>
        <dbReference type="EMBL" id="MCL6424162.1"/>
    </source>
</evidence>
<evidence type="ECO:0000259" key="4">
    <source>
        <dbReference type="PROSITE" id="PS50932"/>
    </source>
</evidence>
<keyword evidence="3" id="KW-0804">Transcription</keyword>
<gene>
    <name evidence="5" type="ORF">Bequi_12370</name>
</gene>
<evidence type="ECO:0000256" key="1">
    <source>
        <dbReference type="ARBA" id="ARBA00023015"/>
    </source>
</evidence>
<dbReference type="Gene3D" id="3.40.50.2300">
    <property type="match status" value="2"/>
</dbReference>
<dbReference type="Gene3D" id="1.10.260.40">
    <property type="entry name" value="lambda repressor-like DNA-binding domains"/>
    <property type="match status" value="1"/>
</dbReference>
<keyword evidence="1" id="KW-0805">Transcription regulation</keyword>
<dbReference type="Proteomes" id="UP001203761">
    <property type="component" value="Unassembled WGS sequence"/>
</dbReference>
<dbReference type="PANTHER" id="PTHR30146:SF138">
    <property type="entry name" value="TRANSCRIPTIONAL REGULATORY PROTEIN"/>
    <property type="match status" value="1"/>
</dbReference>
<dbReference type="SUPFAM" id="SSF47413">
    <property type="entry name" value="lambda repressor-like DNA-binding domains"/>
    <property type="match status" value="1"/>
</dbReference>